<organism evidence="1 2">
    <name type="scientific">Brachionus plicatilis</name>
    <name type="common">Marine rotifer</name>
    <name type="synonym">Brachionus muelleri</name>
    <dbReference type="NCBI Taxonomy" id="10195"/>
    <lineage>
        <taxon>Eukaryota</taxon>
        <taxon>Metazoa</taxon>
        <taxon>Spiralia</taxon>
        <taxon>Gnathifera</taxon>
        <taxon>Rotifera</taxon>
        <taxon>Eurotatoria</taxon>
        <taxon>Monogononta</taxon>
        <taxon>Pseudotrocha</taxon>
        <taxon>Ploima</taxon>
        <taxon>Brachionidae</taxon>
        <taxon>Brachionus</taxon>
    </lineage>
</organism>
<evidence type="ECO:0000313" key="1">
    <source>
        <dbReference type="EMBL" id="RNA31097.1"/>
    </source>
</evidence>
<protein>
    <submittedName>
        <fullName evidence="1">Uncharacterized protein</fullName>
    </submittedName>
</protein>
<name>A0A3M7S624_BRAPC</name>
<dbReference type="AlphaFoldDB" id="A0A3M7S624"/>
<gene>
    <name evidence="1" type="ORF">BpHYR1_019948</name>
</gene>
<comment type="caution">
    <text evidence="1">The sequence shown here is derived from an EMBL/GenBank/DDBJ whole genome shotgun (WGS) entry which is preliminary data.</text>
</comment>
<accession>A0A3M7S624</accession>
<dbReference type="EMBL" id="REGN01001987">
    <property type="protein sequence ID" value="RNA31097.1"/>
    <property type="molecule type" value="Genomic_DNA"/>
</dbReference>
<reference evidence="1 2" key="1">
    <citation type="journal article" date="2018" name="Sci. Rep.">
        <title>Genomic signatures of local adaptation to the degree of environmental predictability in rotifers.</title>
        <authorList>
            <person name="Franch-Gras L."/>
            <person name="Hahn C."/>
            <person name="Garcia-Roger E.M."/>
            <person name="Carmona M.J."/>
            <person name="Serra M."/>
            <person name="Gomez A."/>
        </authorList>
    </citation>
    <scope>NUCLEOTIDE SEQUENCE [LARGE SCALE GENOMIC DNA]</scope>
    <source>
        <strain evidence="1">HYR1</strain>
    </source>
</reference>
<dbReference type="Proteomes" id="UP000276133">
    <property type="component" value="Unassembled WGS sequence"/>
</dbReference>
<keyword evidence="2" id="KW-1185">Reference proteome</keyword>
<proteinExistence type="predicted"/>
<sequence length="118" mass="13720">MSSFDKQLFYYSTTSESDAFQNRRIEFEFHCICEFITQLPFETIEAFNWFIAARIQIYNASKDSVDYKTNCDVKPVGLLELLQISNTMNHDFTSIPSLSSFGALIAYEFLASLYNSRY</sequence>
<evidence type="ECO:0000313" key="2">
    <source>
        <dbReference type="Proteomes" id="UP000276133"/>
    </source>
</evidence>